<accession>A0A024GLW0</accession>
<proteinExistence type="predicted"/>
<dbReference type="InParanoid" id="A0A024GLW0"/>
<dbReference type="EMBL" id="CAIX01000165">
    <property type="protein sequence ID" value="CCI47322.1"/>
    <property type="molecule type" value="Genomic_DNA"/>
</dbReference>
<feature type="region of interest" description="Disordered" evidence="1">
    <location>
        <begin position="83"/>
        <end position="104"/>
    </location>
</feature>
<feature type="compositionally biased region" description="Polar residues" evidence="1">
    <location>
        <begin position="83"/>
        <end position="93"/>
    </location>
</feature>
<comment type="caution">
    <text evidence="2">The sequence shown here is derived from an EMBL/GenBank/DDBJ whole genome shotgun (WGS) entry which is preliminary data.</text>
</comment>
<dbReference type="AlphaFoldDB" id="A0A024GLW0"/>
<gene>
    <name evidence="2" type="ORF">BN9_083290</name>
</gene>
<evidence type="ECO:0000313" key="2">
    <source>
        <dbReference type="EMBL" id="CCI47322.1"/>
    </source>
</evidence>
<organism evidence="2 3">
    <name type="scientific">Albugo candida</name>
    <dbReference type="NCBI Taxonomy" id="65357"/>
    <lineage>
        <taxon>Eukaryota</taxon>
        <taxon>Sar</taxon>
        <taxon>Stramenopiles</taxon>
        <taxon>Oomycota</taxon>
        <taxon>Peronosporomycetes</taxon>
        <taxon>Albuginales</taxon>
        <taxon>Albuginaceae</taxon>
        <taxon>Albugo</taxon>
    </lineage>
</organism>
<name>A0A024GLW0_9STRA</name>
<keyword evidence="3" id="KW-1185">Reference proteome</keyword>
<evidence type="ECO:0000256" key="1">
    <source>
        <dbReference type="SAM" id="MobiDB-lite"/>
    </source>
</evidence>
<protein>
    <submittedName>
        <fullName evidence="2">Uncharacterized protein</fullName>
    </submittedName>
</protein>
<reference evidence="2 3" key="1">
    <citation type="submission" date="2012-05" db="EMBL/GenBank/DDBJ databases">
        <title>Recombination and specialization in a pathogen metapopulation.</title>
        <authorList>
            <person name="Gardiner A."/>
            <person name="Kemen E."/>
            <person name="Schultz-Larsen T."/>
            <person name="MacLean D."/>
            <person name="Van Oosterhout C."/>
            <person name="Jones J.D.G."/>
        </authorList>
    </citation>
    <scope>NUCLEOTIDE SEQUENCE [LARGE SCALE GENOMIC DNA]</scope>
    <source>
        <strain evidence="2 3">Ac Nc2</strain>
    </source>
</reference>
<evidence type="ECO:0000313" key="3">
    <source>
        <dbReference type="Proteomes" id="UP000053237"/>
    </source>
</evidence>
<sequence length="104" mass="12541">MKQKVLRSVRSSSRFSEQWLDDVLRYMQHDTVPITAVIVNYINRQYFIYQPASIYFVIQFYRAFSRIRGLIQLDLTLHDQQPQSNAYNNLDETNSFDEERQRTN</sequence>
<dbReference type="Proteomes" id="UP000053237">
    <property type="component" value="Unassembled WGS sequence"/>
</dbReference>